<evidence type="ECO:0000313" key="2">
    <source>
        <dbReference type="EMBL" id="OCB77571.1"/>
    </source>
</evidence>
<sequence>MKITNFIDLEYGLLKYLLKNGGRPDEIDISPFLKKNIKTDFQFVYSRLEHNLNTSGLAKIRVFQKKDEKNLPYSMFLGTLTENGKIYLYRSFENIENRWIKIGTFATVIISVFISALSLYVSYRISDNNTDLENRVYQLEKNAKDLNDNKDSLIFHSQNSSYFVYPKEHSGFSVQVKNKLLKIKDHKEK</sequence>
<protein>
    <submittedName>
        <fullName evidence="2">Uncharacterized protein</fullName>
    </submittedName>
</protein>
<organism evidence="2 3">
    <name type="scientific">Flavobacterium crassostreae</name>
    <dbReference type="NCBI Taxonomy" id="1763534"/>
    <lineage>
        <taxon>Bacteria</taxon>
        <taxon>Pseudomonadati</taxon>
        <taxon>Bacteroidota</taxon>
        <taxon>Flavobacteriia</taxon>
        <taxon>Flavobacteriales</taxon>
        <taxon>Flavobacteriaceae</taxon>
        <taxon>Flavobacterium</taxon>
    </lineage>
</organism>
<reference evidence="2 3" key="1">
    <citation type="submission" date="2016-03" db="EMBL/GenBank/DDBJ databases">
        <authorList>
            <person name="Ploux O."/>
        </authorList>
    </citation>
    <scope>NUCLEOTIDE SEQUENCE [LARGE SCALE GENOMIC DNA]</scope>
    <source>
        <strain evidence="2 3">LPB0076</strain>
    </source>
</reference>
<keyword evidence="1" id="KW-0812">Transmembrane</keyword>
<dbReference type="RefSeq" id="WP_066332773.1">
    <property type="nucleotide sequence ID" value="NZ_CP017688.1"/>
</dbReference>
<dbReference type="AlphaFoldDB" id="A0A1B9E6M5"/>
<dbReference type="EMBL" id="LVEP01000014">
    <property type="protein sequence ID" value="OCB77571.1"/>
    <property type="molecule type" value="Genomic_DNA"/>
</dbReference>
<evidence type="ECO:0000256" key="1">
    <source>
        <dbReference type="SAM" id="Phobius"/>
    </source>
</evidence>
<keyword evidence="3" id="KW-1185">Reference proteome</keyword>
<keyword evidence="1" id="KW-0472">Membrane</keyword>
<proteinExistence type="predicted"/>
<comment type="caution">
    <text evidence="2">The sequence shown here is derived from an EMBL/GenBank/DDBJ whole genome shotgun (WGS) entry which is preliminary data.</text>
</comment>
<feature type="transmembrane region" description="Helical" evidence="1">
    <location>
        <begin position="99"/>
        <end position="123"/>
    </location>
</feature>
<evidence type="ECO:0000313" key="3">
    <source>
        <dbReference type="Proteomes" id="UP000093510"/>
    </source>
</evidence>
<keyword evidence="1" id="KW-1133">Transmembrane helix</keyword>
<name>A0A1B9E6M5_9FLAO</name>
<accession>A0A1B9E6M5</accession>
<gene>
    <name evidence="2" type="ORF">LPBF_03970</name>
</gene>
<dbReference type="Proteomes" id="UP000093510">
    <property type="component" value="Unassembled WGS sequence"/>
</dbReference>